<reference evidence="10" key="1">
    <citation type="submission" date="2015-07" db="EMBL/GenBank/DDBJ databases">
        <title>Whole genome sequence of an Ensifer adhaerens strain isolated from a cave pool in the Wind Cave National Park.</title>
        <authorList>
            <person name="Eng W.W.H."/>
            <person name="Gan H.M."/>
            <person name="Barton H.A."/>
            <person name="Savka M.A."/>
        </authorList>
    </citation>
    <scope>NUCLEOTIDE SEQUENCE [LARGE SCALE GENOMIC DNA]</scope>
    <source>
        <strain evidence="10">SD006</strain>
    </source>
</reference>
<dbReference type="PANTHER" id="PTHR43744">
    <property type="entry name" value="ABC TRANSPORTER PERMEASE PROTEIN MG189-RELATED-RELATED"/>
    <property type="match status" value="1"/>
</dbReference>
<sequence>MPFSSRIYIRRMGFSVVAALLGTLFALPLVWFFFAPFNARAELGLAIPAPFTFANFTTVFQNTFAMQALFNSLVQAFGGVVLVGAAATFAAYALSRSSIPGKSAVTYVLLLFSSVVSGSAAMVPIFLIVSAAGLIDTHLAVILVFAGGLLPTAMFILRDFIDAIPRSYEESAMVAGASPLQAFFDVALPVIRPGIVVVVVWAFVNIWGSFLIPFILLRSDSLMPASVAIYSFYSEAGTPIVTLLAAYSLIYSLPVIALYLFVNWKFGFRFFGGIKS</sequence>
<organism evidence="9 10">
    <name type="scientific">Ensifer adhaerens</name>
    <name type="common">Sinorhizobium morelense</name>
    <dbReference type="NCBI Taxonomy" id="106592"/>
    <lineage>
        <taxon>Bacteria</taxon>
        <taxon>Pseudomonadati</taxon>
        <taxon>Pseudomonadota</taxon>
        <taxon>Alphaproteobacteria</taxon>
        <taxon>Hyphomicrobiales</taxon>
        <taxon>Rhizobiaceae</taxon>
        <taxon>Sinorhizobium/Ensifer group</taxon>
        <taxon>Ensifer</taxon>
    </lineage>
</organism>
<keyword evidence="5 7" id="KW-1133">Transmembrane helix</keyword>
<dbReference type="GO" id="GO:0055085">
    <property type="term" value="P:transmembrane transport"/>
    <property type="evidence" value="ECO:0007669"/>
    <property type="project" value="InterPro"/>
</dbReference>
<name>A0A0L8BL42_ENSAD</name>
<feature type="transmembrane region" description="Helical" evidence="7">
    <location>
        <begin position="73"/>
        <end position="95"/>
    </location>
</feature>
<dbReference type="PATRIC" id="fig|106592.7.peg.3499"/>
<gene>
    <name evidence="9" type="ORF">AC244_23855</name>
</gene>
<dbReference type="OrthoDB" id="8444880at2"/>
<keyword evidence="2 7" id="KW-0813">Transport</keyword>
<evidence type="ECO:0000256" key="7">
    <source>
        <dbReference type="RuleBase" id="RU363032"/>
    </source>
</evidence>
<dbReference type="InterPro" id="IPR035906">
    <property type="entry name" value="MetI-like_sf"/>
</dbReference>
<evidence type="ECO:0000256" key="2">
    <source>
        <dbReference type="ARBA" id="ARBA00022448"/>
    </source>
</evidence>
<feature type="domain" description="ABC transmembrane type-1" evidence="8">
    <location>
        <begin position="69"/>
        <end position="262"/>
    </location>
</feature>
<keyword evidence="4 7" id="KW-0812">Transmembrane</keyword>
<evidence type="ECO:0000313" key="10">
    <source>
        <dbReference type="Proteomes" id="UP000037425"/>
    </source>
</evidence>
<dbReference type="CDD" id="cd06261">
    <property type="entry name" value="TM_PBP2"/>
    <property type="match status" value="1"/>
</dbReference>
<evidence type="ECO:0000313" key="9">
    <source>
        <dbReference type="EMBL" id="KOF15391.1"/>
    </source>
</evidence>
<keyword evidence="3" id="KW-1003">Cell membrane</keyword>
<dbReference type="PANTHER" id="PTHR43744:SF12">
    <property type="entry name" value="ABC TRANSPORTER PERMEASE PROTEIN MG189-RELATED"/>
    <property type="match status" value="1"/>
</dbReference>
<dbReference type="PROSITE" id="PS50928">
    <property type="entry name" value="ABC_TM1"/>
    <property type="match status" value="1"/>
</dbReference>
<dbReference type="InterPro" id="IPR000515">
    <property type="entry name" value="MetI-like"/>
</dbReference>
<dbReference type="AlphaFoldDB" id="A0A0L8BL42"/>
<evidence type="ECO:0000256" key="1">
    <source>
        <dbReference type="ARBA" id="ARBA00004651"/>
    </source>
</evidence>
<evidence type="ECO:0000256" key="5">
    <source>
        <dbReference type="ARBA" id="ARBA00022989"/>
    </source>
</evidence>
<feature type="transmembrane region" description="Helical" evidence="7">
    <location>
        <begin position="107"/>
        <end position="132"/>
    </location>
</feature>
<evidence type="ECO:0000256" key="3">
    <source>
        <dbReference type="ARBA" id="ARBA00022475"/>
    </source>
</evidence>
<comment type="subcellular location">
    <subcellularLocation>
        <location evidence="1 7">Cell membrane</location>
        <topology evidence="1 7">Multi-pass membrane protein</topology>
    </subcellularLocation>
</comment>
<comment type="similarity">
    <text evidence="7">Belongs to the binding-protein-dependent transport system permease family.</text>
</comment>
<dbReference type="Gene3D" id="1.10.3720.10">
    <property type="entry name" value="MetI-like"/>
    <property type="match status" value="1"/>
</dbReference>
<feature type="transmembrane region" description="Helical" evidence="7">
    <location>
        <begin position="12"/>
        <end position="34"/>
    </location>
</feature>
<evidence type="ECO:0000256" key="6">
    <source>
        <dbReference type="ARBA" id="ARBA00023136"/>
    </source>
</evidence>
<protein>
    <submittedName>
        <fullName evidence="9">ABC transporter permease</fullName>
    </submittedName>
</protein>
<feature type="transmembrane region" description="Helical" evidence="7">
    <location>
        <begin position="236"/>
        <end position="262"/>
    </location>
</feature>
<proteinExistence type="inferred from homology"/>
<dbReference type="Pfam" id="PF00528">
    <property type="entry name" value="BPD_transp_1"/>
    <property type="match status" value="1"/>
</dbReference>
<evidence type="ECO:0000256" key="4">
    <source>
        <dbReference type="ARBA" id="ARBA00022692"/>
    </source>
</evidence>
<dbReference type="SUPFAM" id="SSF161098">
    <property type="entry name" value="MetI-like"/>
    <property type="match status" value="1"/>
</dbReference>
<evidence type="ECO:0000259" key="8">
    <source>
        <dbReference type="PROSITE" id="PS50928"/>
    </source>
</evidence>
<feature type="transmembrane region" description="Helical" evidence="7">
    <location>
        <begin position="138"/>
        <end position="157"/>
    </location>
</feature>
<dbReference type="Proteomes" id="UP000037425">
    <property type="component" value="Unassembled WGS sequence"/>
</dbReference>
<feature type="transmembrane region" description="Helical" evidence="7">
    <location>
        <begin position="195"/>
        <end position="216"/>
    </location>
</feature>
<accession>A0A0L8BL42</accession>
<comment type="caution">
    <text evidence="9">The sequence shown here is derived from an EMBL/GenBank/DDBJ whole genome shotgun (WGS) entry which is preliminary data.</text>
</comment>
<dbReference type="GO" id="GO:0005886">
    <property type="term" value="C:plasma membrane"/>
    <property type="evidence" value="ECO:0007669"/>
    <property type="project" value="UniProtKB-SubCell"/>
</dbReference>
<dbReference type="RefSeq" id="WP_053251334.1">
    <property type="nucleotide sequence ID" value="NZ_LGAP01000020.1"/>
</dbReference>
<keyword evidence="6 7" id="KW-0472">Membrane</keyword>
<dbReference type="EMBL" id="LGAP01000020">
    <property type="protein sequence ID" value="KOF15391.1"/>
    <property type="molecule type" value="Genomic_DNA"/>
</dbReference>